<evidence type="ECO:0000313" key="3">
    <source>
        <dbReference type="Proteomes" id="UP001341840"/>
    </source>
</evidence>
<gene>
    <name evidence="2" type="ORF">PIB30_047690</name>
</gene>
<dbReference type="Pfam" id="PF12214">
    <property type="entry name" value="TPX2_importin"/>
    <property type="match status" value="1"/>
</dbReference>
<dbReference type="EMBL" id="JASCZI010272167">
    <property type="protein sequence ID" value="MED6220734.1"/>
    <property type="molecule type" value="Genomic_DNA"/>
</dbReference>
<evidence type="ECO:0000259" key="1">
    <source>
        <dbReference type="Pfam" id="PF12214"/>
    </source>
</evidence>
<name>A0ABU6ZFK7_9FABA</name>
<accession>A0ABU6ZFK7</accession>
<organism evidence="2 3">
    <name type="scientific">Stylosanthes scabra</name>
    <dbReference type="NCBI Taxonomy" id="79078"/>
    <lineage>
        <taxon>Eukaryota</taxon>
        <taxon>Viridiplantae</taxon>
        <taxon>Streptophyta</taxon>
        <taxon>Embryophyta</taxon>
        <taxon>Tracheophyta</taxon>
        <taxon>Spermatophyta</taxon>
        <taxon>Magnoliopsida</taxon>
        <taxon>eudicotyledons</taxon>
        <taxon>Gunneridae</taxon>
        <taxon>Pentapetalae</taxon>
        <taxon>rosids</taxon>
        <taxon>fabids</taxon>
        <taxon>Fabales</taxon>
        <taxon>Fabaceae</taxon>
        <taxon>Papilionoideae</taxon>
        <taxon>50 kb inversion clade</taxon>
        <taxon>dalbergioids sensu lato</taxon>
        <taxon>Dalbergieae</taxon>
        <taxon>Pterocarpus clade</taxon>
        <taxon>Stylosanthes</taxon>
    </lineage>
</organism>
<proteinExistence type="predicted"/>
<dbReference type="Proteomes" id="UP001341840">
    <property type="component" value="Unassembled WGS sequence"/>
</dbReference>
<protein>
    <recommendedName>
        <fullName evidence="1">TPX2 central domain-containing protein</fullName>
    </recommendedName>
</protein>
<sequence>MCVTLQERLTTTITSKKKQETTKKIETVKKLSFMKRTSTGGTPYLAQENRQKLEGRKSRHVKHHNLPHKFKLGLTISNANISSSTSTTNKQDTKGYISETPKKAPVAFVSRTEIIKRFQSNIRDFSLSSVLSNTKPKLTLTRPKEREFETKKSVRPTRVKSSAQLDEKLMVKFKAWPLNKKTKRI</sequence>
<evidence type="ECO:0000313" key="2">
    <source>
        <dbReference type="EMBL" id="MED6220734.1"/>
    </source>
</evidence>
<dbReference type="InterPro" id="IPR027330">
    <property type="entry name" value="TPX2_central_dom"/>
</dbReference>
<keyword evidence="3" id="KW-1185">Reference proteome</keyword>
<reference evidence="2 3" key="1">
    <citation type="journal article" date="2023" name="Plants (Basel)">
        <title>Bridging the Gap: Combining Genomics and Transcriptomics Approaches to Understand Stylosanthes scabra, an Orphan Legume from the Brazilian Caatinga.</title>
        <authorList>
            <person name="Ferreira-Neto J.R.C."/>
            <person name="da Silva M.D."/>
            <person name="Binneck E."/>
            <person name="de Melo N.F."/>
            <person name="da Silva R.H."/>
            <person name="de Melo A.L.T.M."/>
            <person name="Pandolfi V."/>
            <person name="Bustamante F.O."/>
            <person name="Brasileiro-Vidal A.C."/>
            <person name="Benko-Iseppon A.M."/>
        </authorList>
    </citation>
    <scope>NUCLEOTIDE SEQUENCE [LARGE SCALE GENOMIC DNA]</scope>
    <source>
        <tissue evidence="2">Leaves</tissue>
    </source>
</reference>
<comment type="caution">
    <text evidence="2">The sequence shown here is derived from an EMBL/GenBank/DDBJ whole genome shotgun (WGS) entry which is preliminary data.</text>
</comment>
<feature type="domain" description="TPX2 central" evidence="1">
    <location>
        <begin position="139"/>
        <end position="181"/>
    </location>
</feature>